<comment type="caution">
    <text evidence="2">The sequence shown here is derived from an EMBL/GenBank/DDBJ whole genome shotgun (WGS) entry which is preliminary data.</text>
</comment>
<dbReference type="Pfam" id="PF14246">
    <property type="entry name" value="TetR_C_7"/>
    <property type="match status" value="1"/>
</dbReference>
<dbReference type="EMBL" id="JBJVNE010000372">
    <property type="protein sequence ID" value="MFM9653786.1"/>
    <property type="molecule type" value="Genomic_DNA"/>
</dbReference>
<feature type="domain" description="Transcriptional regulator TetR C-terminal Proteobacteria type" evidence="1">
    <location>
        <begin position="2"/>
        <end position="70"/>
    </location>
</feature>
<gene>
    <name evidence="2" type="ORF">ACKI1S_48235</name>
</gene>
<sequence length="72" mass="8056">GLTRLAAYLLEQDRRARLRIEDGPAAAEIFIGLIEGELVRRALFLGERLSARSRRAWLKAPIAVFMRAHGAV</sequence>
<evidence type="ECO:0000313" key="2">
    <source>
        <dbReference type="EMBL" id="MFM9653786.1"/>
    </source>
</evidence>
<dbReference type="RefSeq" id="WP_409098020.1">
    <property type="nucleotide sequence ID" value="NZ_JBJVNE010000372.1"/>
</dbReference>
<accession>A0ABW9J0L2</accession>
<organism evidence="2 3">
    <name type="scientific">Streptomyces galilaeus</name>
    <dbReference type="NCBI Taxonomy" id="33899"/>
    <lineage>
        <taxon>Bacteria</taxon>
        <taxon>Bacillati</taxon>
        <taxon>Actinomycetota</taxon>
        <taxon>Actinomycetes</taxon>
        <taxon>Kitasatosporales</taxon>
        <taxon>Streptomycetaceae</taxon>
        <taxon>Streptomyces</taxon>
    </lineage>
</organism>
<dbReference type="Gene3D" id="1.10.357.10">
    <property type="entry name" value="Tetracycline Repressor, domain 2"/>
    <property type="match status" value="1"/>
</dbReference>
<evidence type="ECO:0000313" key="3">
    <source>
        <dbReference type="Proteomes" id="UP001631993"/>
    </source>
</evidence>
<reference evidence="2 3" key="1">
    <citation type="submission" date="2024-12" db="EMBL/GenBank/DDBJ databases">
        <title>Forecasting of Potato common scab and diversities of Pathogenic streptomyces spp. in china.</title>
        <authorList>
            <person name="Handique U."/>
            <person name="Wu J."/>
        </authorList>
    </citation>
    <scope>NUCLEOTIDE SEQUENCE [LARGE SCALE GENOMIC DNA]</scope>
    <source>
        <strain evidence="2 3">ZRIMU1585</strain>
    </source>
</reference>
<keyword evidence="3" id="KW-1185">Reference proteome</keyword>
<name>A0ABW9J0L2_STRGJ</name>
<dbReference type="InterPro" id="IPR039536">
    <property type="entry name" value="TetR_C_Proteobacteria"/>
</dbReference>
<dbReference type="Proteomes" id="UP001631993">
    <property type="component" value="Unassembled WGS sequence"/>
</dbReference>
<protein>
    <submittedName>
        <fullName evidence="2">TetR/AcrR family transcriptional regulator C-terminal domain-containing protein</fullName>
    </submittedName>
</protein>
<proteinExistence type="predicted"/>
<feature type="non-terminal residue" evidence="2">
    <location>
        <position position="1"/>
    </location>
</feature>
<evidence type="ECO:0000259" key="1">
    <source>
        <dbReference type="Pfam" id="PF14246"/>
    </source>
</evidence>